<keyword evidence="1" id="KW-1185">Reference proteome</keyword>
<accession>A0A1I7ZV63</accession>
<evidence type="ECO:0000313" key="2">
    <source>
        <dbReference type="WBParaSite" id="L893_g30226.t1"/>
    </source>
</evidence>
<sequence length="277" mass="31328">MPQSPQKGGVRVLQGVNDVHEYEHELLETYSQSSGSLSYDSYNPIDREIAAKIRLVALKGSTFENLARRTVDERLCLKTGESPPIVPVSAAALRELNRRHVRKPLHRIEQRMRVTIPGDSEGGPAKNDLLELYDKTIAHYCASPMKNHKAFRLEVVCSIPNTRPSQFRMDLIALQETPREKRTIPGAYKSVEDIKAFTAAETISQIDVSSFQSKASMRKLRREHKKKVAERLREEAKMLRGSSSIYPENTAFGGMNAEKHIANVLNTSTKHNFKLFK</sequence>
<organism evidence="1 2">
    <name type="scientific">Steinernema glaseri</name>
    <dbReference type="NCBI Taxonomy" id="37863"/>
    <lineage>
        <taxon>Eukaryota</taxon>
        <taxon>Metazoa</taxon>
        <taxon>Ecdysozoa</taxon>
        <taxon>Nematoda</taxon>
        <taxon>Chromadorea</taxon>
        <taxon>Rhabditida</taxon>
        <taxon>Tylenchina</taxon>
        <taxon>Panagrolaimomorpha</taxon>
        <taxon>Strongyloidoidea</taxon>
        <taxon>Steinernematidae</taxon>
        <taxon>Steinernema</taxon>
    </lineage>
</organism>
<dbReference type="Proteomes" id="UP000095287">
    <property type="component" value="Unplaced"/>
</dbReference>
<proteinExistence type="predicted"/>
<evidence type="ECO:0000313" key="1">
    <source>
        <dbReference type="Proteomes" id="UP000095287"/>
    </source>
</evidence>
<reference evidence="2" key="1">
    <citation type="submission" date="2016-11" db="UniProtKB">
        <authorList>
            <consortium name="WormBaseParasite"/>
        </authorList>
    </citation>
    <scope>IDENTIFICATION</scope>
</reference>
<dbReference type="AlphaFoldDB" id="A0A1I7ZV63"/>
<dbReference type="WBParaSite" id="L893_g30226.t1">
    <property type="protein sequence ID" value="L893_g30226.t1"/>
    <property type="gene ID" value="L893_g30226"/>
</dbReference>
<name>A0A1I7ZV63_9BILA</name>
<protein>
    <submittedName>
        <fullName evidence="2">Uncharacterized protein</fullName>
    </submittedName>
</protein>